<proteinExistence type="predicted"/>
<dbReference type="OrthoDB" id="40334at2759"/>
<feature type="compositionally biased region" description="Basic and acidic residues" evidence="1">
    <location>
        <begin position="1"/>
        <end position="15"/>
    </location>
</feature>
<protein>
    <submittedName>
        <fullName evidence="2">Uncharacterized protein</fullName>
    </submittedName>
</protein>
<evidence type="ECO:0000313" key="2">
    <source>
        <dbReference type="EMBL" id="RSH82326.1"/>
    </source>
</evidence>
<dbReference type="EMBL" id="RSCE01000005">
    <property type="protein sequence ID" value="RSH82326.1"/>
    <property type="molecule type" value="Genomic_DNA"/>
</dbReference>
<evidence type="ECO:0000313" key="3">
    <source>
        <dbReference type="Proteomes" id="UP000279236"/>
    </source>
</evidence>
<keyword evidence="3" id="KW-1185">Reference proteome</keyword>
<dbReference type="RefSeq" id="XP_028476558.1">
    <property type="nucleotide sequence ID" value="XM_028622665.1"/>
</dbReference>
<gene>
    <name evidence="2" type="ORF">EHS24_007293</name>
</gene>
<sequence length="372" mass="41645">MFSSIEEKTIEEKRTNQRRWSSPPLSELARSKGPVADGGYYTVGHDGGVVTYPPPSLQQVCHGHHNVVEVCDLDQQQIHAIHMGSATLPPPHIDMTDVAHVLARQKELSEMGISRREPWGQACTPQQSLQDNTDGLDQEFSEYQLPSQQQLYEACRLELLDEDGKSVRFGEFYPDWPELLPTPLGTTTASDVAQSPSERQLPKTVVFFIRALACGQCQDYMAASVGRLNPDAIAAHGNATQMGIINVGSTKQTGGEFILLPGYKCEYAHRMPNKFSHDLAVNILHKAGVNFPERSCPFGPVSNSDNYTEQELVRLQQQDHTVMQWRRQLDSTVDSSPEQPCLHDVGTKQGNDHQYPTVQPFGHWLRQRLTFI</sequence>
<dbReference type="AlphaFoldDB" id="A0A427XTR3"/>
<comment type="caution">
    <text evidence="2">The sequence shown here is derived from an EMBL/GenBank/DDBJ whole genome shotgun (WGS) entry which is preliminary data.</text>
</comment>
<accession>A0A427XTR3</accession>
<organism evidence="2 3">
    <name type="scientific">Apiotrichum porosum</name>
    <dbReference type="NCBI Taxonomy" id="105984"/>
    <lineage>
        <taxon>Eukaryota</taxon>
        <taxon>Fungi</taxon>
        <taxon>Dikarya</taxon>
        <taxon>Basidiomycota</taxon>
        <taxon>Agaricomycotina</taxon>
        <taxon>Tremellomycetes</taxon>
        <taxon>Trichosporonales</taxon>
        <taxon>Trichosporonaceae</taxon>
        <taxon>Apiotrichum</taxon>
    </lineage>
</organism>
<reference evidence="2 3" key="1">
    <citation type="submission" date="2018-11" db="EMBL/GenBank/DDBJ databases">
        <title>Genome sequence of Apiotrichum porosum DSM 27194.</title>
        <authorList>
            <person name="Aliyu H."/>
            <person name="Gorte O."/>
            <person name="Ochsenreither K."/>
        </authorList>
    </citation>
    <scope>NUCLEOTIDE SEQUENCE [LARGE SCALE GENOMIC DNA]</scope>
    <source>
        <strain evidence="2 3">DSM 27194</strain>
    </source>
</reference>
<dbReference type="Proteomes" id="UP000279236">
    <property type="component" value="Unassembled WGS sequence"/>
</dbReference>
<dbReference type="GeneID" id="39591836"/>
<name>A0A427XTR3_9TREE</name>
<evidence type="ECO:0000256" key="1">
    <source>
        <dbReference type="SAM" id="MobiDB-lite"/>
    </source>
</evidence>
<feature type="region of interest" description="Disordered" evidence="1">
    <location>
        <begin position="1"/>
        <end position="35"/>
    </location>
</feature>